<accession>A0A6J6D0A8</accession>
<dbReference type="GO" id="GO:0016020">
    <property type="term" value="C:membrane"/>
    <property type="evidence" value="ECO:0007669"/>
    <property type="project" value="UniProtKB-SubCell"/>
</dbReference>
<reference evidence="10" key="1">
    <citation type="submission" date="2020-05" db="EMBL/GenBank/DDBJ databases">
        <authorList>
            <person name="Chiriac C."/>
            <person name="Salcher M."/>
            <person name="Ghai R."/>
            <person name="Kavagutti S V."/>
        </authorList>
    </citation>
    <scope>NUCLEOTIDE SEQUENCE</scope>
</reference>
<dbReference type="GO" id="GO:0006605">
    <property type="term" value="P:protein targeting"/>
    <property type="evidence" value="ECO:0007669"/>
    <property type="project" value="InterPro"/>
</dbReference>
<gene>
    <name evidence="10" type="ORF">UFOPK1493_01464</name>
</gene>
<dbReference type="GO" id="GO:0006886">
    <property type="term" value="P:intracellular protein transport"/>
    <property type="evidence" value="ECO:0007669"/>
    <property type="project" value="InterPro"/>
</dbReference>
<sequence>MSLDDLNREQKRSLKRMGALNDQGAPTRAQPQARRTAEDRVGPAQYLREVRDEMRKVAWPKWPEVRRFSIIVGITVVLYTAYVGGLDSLFGVFSSWLYD</sequence>
<keyword evidence="7 9" id="KW-0472">Membrane</keyword>
<evidence type="ECO:0000256" key="3">
    <source>
        <dbReference type="ARBA" id="ARBA00022692"/>
    </source>
</evidence>
<evidence type="ECO:0000256" key="2">
    <source>
        <dbReference type="ARBA" id="ARBA00022448"/>
    </source>
</evidence>
<dbReference type="GO" id="GO:0009306">
    <property type="term" value="P:protein secretion"/>
    <property type="evidence" value="ECO:0007669"/>
    <property type="project" value="InterPro"/>
</dbReference>
<dbReference type="HAMAP" id="MF_00422">
    <property type="entry name" value="SecE"/>
    <property type="match status" value="1"/>
</dbReference>
<dbReference type="InterPro" id="IPR005807">
    <property type="entry name" value="SecE_bac"/>
</dbReference>
<protein>
    <submittedName>
        <fullName evidence="10">Unannotated protein</fullName>
    </submittedName>
</protein>
<keyword evidence="2" id="KW-0813">Transport</keyword>
<keyword evidence="4" id="KW-0653">Protein transport</keyword>
<dbReference type="Gene3D" id="1.20.5.1030">
    <property type="entry name" value="Preprotein translocase secy subunit"/>
    <property type="match status" value="1"/>
</dbReference>
<organism evidence="10">
    <name type="scientific">freshwater metagenome</name>
    <dbReference type="NCBI Taxonomy" id="449393"/>
    <lineage>
        <taxon>unclassified sequences</taxon>
        <taxon>metagenomes</taxon>
        <taxon>ecological metagenomes</taxon>
    </lineage>
</organism>
<dbReference type="InterPro" id="IPR038379">
    <property type="entry name" value="SecE_sf"/>
</dbReference>
<name>A0A6J6D0A8_9ZZZZ</name>
<dbReference type="PROSITE" id="PS01067">
    <property type="entry name" value="SECE_SEC61G"/>
    <property type="match status" value="1"/>
</dbReference>
<feature type="transmembrane region" description="Helical" evidence="9">
    <location>
        <begin position="70"/>
        <end position="98"/>
    </location>
</feature>
<dbReference type="GO" id="GO:0008320">
    <property type="term" value="F:protein transmembrane transporter activity"/>
    <property type="evidence" value="ECO:0007669"/>
    <property type="project" value="InterPro"/>
</dbReference>
<evidence type="ECO:0000256" key="8">
    <source>
        <dbReference type="SAM" id="MobiDB-lite"/>
    </source>
</evidence>
<keyword evidence="6" id="KW-0811">Translocation</keyword>
<dbReference type="InterPro" id="IPR001901">
    <property type="entry name" value="Translocase_SecE/Sec61-g"/>
</dbReference>
<proteinExistence type="inferred from homology"/>
<evidence type="ECO:0000256" key="5">
    <source>
        <dbReference type="ARBA" id="ARBA00022989"/>
    </source>
</evidence>
<dbReference type="NCBIfam" id="TIGR00964">
    <property type="entry name" value="secE_bact"/>
    <property type="match status" value="1"/>
</dbReference>
<evidence type="ECO:0000313" key="10">
    <source>
        <dbReference type="EMBL" id="CAB4556826.1"/>
    </source>
</evidence>
<keyword evidence="5 9" id="KW-1133">Transmembrane helix</keyword>
<feature type="compositionally biased region" description="Basic and acidic residues" evidence="8">
    <location>
        <begin position="1"/>
        <end position="12"/>
    </location>
</feature>
<dbReference type="EMBL" id="CAEZSR010000044">
    <property type="protein sequence ID" value="CAB4556826.1"/>
    <property type="molecule type" value="Genomic_DNA"/>
</dbReference>
<keyword evidence="3 9" id="KW-0812">Transmembrane</keyword>
<comment type="subcellular location">
    <subcellularLocation>
        <location evidence="1">Membrane</location>
    </subcellularLocation>
</comment>
<evidence type="ECO:0000256" key="1">
    <source>
        <dbReference type="ARBA" id="ARBA00004370"/>
    </source>
</evidence>
<feature type="region of interest" description="Disordered" evidence="8">
    <location>
        <begin position="1"/>
        <end position="40"/>
    </location>
</feature>
<evidence type="ECO:0000256" key="7">
    <source>
        <dbReference type="ARBA" id="ARBA00023136"/>
    </source>
</evidence>
<dbReference type="AlphaFoldDB" id="A0A6J6D0A8"/>
<dbReference type="Pfam" id="PF00584">
    <property type="entry name" value="SecE"/>
    <property type="match status" value="1"/>
</dbReference>
<evidence type="ECO:0000256" key="6">
    <source>
        <dbReference type="ARBA" id="ARBA00023010"/>
    </source>
</evidence>
<evidence type="ECO:0000256" key="4">
    <source>
        <dbReference type="ARBA" id="ARBA00022927"/>
    </source>
</evidence>
<evidence type="ECO:0000256" key="9">
    <source>
        <dbReference type="SAM" id="Phobius"/>
    </source>
</evidence>